<comment type="caution">
    <text evidence="3">The sequence shown here is derived from an EMBL/GenBank/DDBJ whole genome shotgun (WGS) entry which is preliminary data.</text>
</comment>
<protein>
    <submittedName>
        <fullName evidence="3">Uncharacterized protein</fullName>
    </submittedName>
</protein>
<accession>A0ABQ9JR28</accession>
<evidence type="ECO:0000313" key="4">
    <source>
        <dbReference type="Proteomes" id="UP001162164"/>
    </source>
</evidence>
<feature type="transmembrane region" description="Helical" evidence="2">
    <location>
        <begin position="240"/>
        <end position="261"/>
    </location>
</feature>
<keyword evidence="4" id="KW-1185">Reference proteome</keyword>
<evidence type="ECO:0000313" key="3">
    <source>
        <dbReference type="EMBL" id="KAJ8980414.1"/>
    </source>
</evidence>
<feature type="compositionally biased region" description="Low complexity" evidence="1">
    <location>
        <begin position="313"/>
        <end position="331"/>
    </location>
</feature>
<reference evidence="3" key="1">
    <citation type="journal article" date="2023" name="Insect Mol. Biol.">
        <title>Genome sequencing provides insights into the evolution of gene families encoding plant cell wall-degrading enzymes in longhorned beetles.</title>
        <authorList>
            <person name="Shin N.R."/>
            <person name="Okamura Y."/>
            <person name="Kirsch R."/>
            <person name="Pauchet Y."/>
        </authorList>
    </citation>
    <scope>NUCLEOTIDE SEQUENCE</scope>
    <source>
        <strain evidence="3">MMC_N1</strain>
    </source>
</reference>
<keyword evidence="2" id="KW-1133">Transmembrane helix</keyword>
<keyword evidence="2" id="KW-0472">Membrane</keyword>
<evidence type="ECO:0000256" key="1">
    <source>
        <dbReference type="SAM" id="MobiDB-lite"/>
    </source>
</evidence>
<feature type="region of interest" description="Disordered" evidence="1">
    <location>
        <begin position="313"/>
        <end position="344"/>
    </location>
</feature>
<evidence type="ECO:0000256" key="2">
    <source>
        <dbReference type="SAM" id="Phobius"/>
    </source>
</evidence>
<sequence length="429" mass="48608">MMALTDLLGGYLQHAVLPIARQAYYAGILEYSSMERLMQLYEELKWFLRTNGQGWATPTDKETDFDIQSIDLNTETSKCNKSSCRNLIYYRHEPSKKRSATDTDTARYFFPIPFLDAKVHPTAIAVPFKKFALRNIESKKAAHLVMKFFIAVEMCFKDAHACEETVTKFHNNLYTWIEKEVIPKLKDDKFYSAFGGILRVEETLKSLGATVNEEKAVEEEGEEELGAVPGGETTSRSRTVLMAMLIIIFVWFIIGTLFICYRMRANNLKGRPCKGPKSDGTCSTTTGSRWSLLTRSSSRKMSSETCKCCSSTEKSTTKRSSNTSEPTTQSSEQEEPQKDSKRLSFSSPCVCDGYAIIDTKHSMKLLPSIPELSENSTVKKQSSKTRKITFDAAATMPTKSTRETSGKYVCRTWRKSNWYIADSRSKPHR</sequence>
<organism evidence="3 4">
    <name type="scientific">Molorchus minor</name>
    <dbReference type="NCBI Taxonomy" id="1323400"/>
    <lineage>
        <taxon>Eukaryota</taxon>
        <taxon>Metazoa</taxon>
        <taxon>Ecdysozoa</taxon>
        <taxon>Arthropoda</taxon>
        <taxon>Hexapoda</taxon>
        <taxon>Insecta</taxon>
        <taxon>Pterygota</taxon>
        <taxon>Neoptera</taxon>
        <taxon>Endopterygota</taxon>
        <taxon>Coleoptera</taxon>
        <taxon>Polyphaga</taxon>
        <taxon>Cucujiformia</taxon>
        <taxon>Chrysomeloidea</taxon>
        <taxon>Cerambycidae</taxon>
        <taxon>Lamiinae</taxon>
        <taxon>Monochamini</taxon>
        <taxon>Molorchus</taxon>
    </lineage>
</organism>
<name>A0ABQ9JR28_9CUCU</name>
<keyword evidence="2" id="KW-0812">Transmembrane</keyword>
<dbReference type="Proteomes" id="UP001162164">
    <property type="component" value="Unassembled WGS sequence"/>
</dbReference>
<proteinExistence type="predicted"/>
<gene>
    <name evidence="3" type="ORF">NQ317_009409</name>
</gene>
<dbReference type="EMBL" id="JAPWTJ010000263">
    <property type="protein sequence ID" value="KAJ8980414.1"/>
    <property type="molecule type" value="Genomic_DNA"/>
</dbReference>